<dbReference type="PANTHER" id="PTHR13887:SF14">
    <property type="entry name" value="DISULFIDE BOND FORMATION PROTEIN D"/>
    <property type="match status" value="1"/>
</dbReference>
<dbReference type="Proteomes" id="UP000269692">
    <property type="component" value="Unassembled WGS sequence"/>
</dbReference>
<organism evidence="7 8">
    <name type="scientific">Xanthobacter tagetidis</name>
    <dbReference type="NCBI Taxonomy" id="60216"/>
    <lineage>
        <taxon>Bacteria</taxon>
        <taxon>Pseudomonadati</taxon>
        <taxon>Pseudomonadota</taxon>
        <taxon>Alphaproteobacteria</taxon>
        <taxon>Hyphomicrobiales</taxon>
        <taxon>Xanthobacteraceae</taxon>
        <taxon>Xanthobacter</taxon>
    </lineage>
</organism>
<keyword evidence="3" id="KW-1015">Disulfide bond</keyword>
<evidence type="ECO:0000256" key="4">
    <source>
        <dbReference type="ARBA" id="ARBA00023284"/>
    </source>
</evidence>
<dbReference type="OrthoDB" id="9780147at2"/>
<dbReference type="Gene3D" id="3.40.30.10">
    <property type="entry name" value="Glutaredoxin"/>
    <property type="match status" value="1"/>
</dbReference>
<dbReference type="CDD" id="cd03023">
    <property type="entry name" value="DsbA_Com1_like"/>
    <property type="match status" value="1"/>
</dbReference>
<dbReference type="EMBL" id="RCTF01000007">
    <property type="protein sequence ID" value="RLP78710.1"/>
    <property type="molecule type" value="Genomic_DNA"/>
</dbReference>
<dbReference type="GO" id="GO:0016491">
    <property type="term" value="F:oxidoreductase activity"/>
    <property type="evidence" value="ECO:0007669"/>
    <property type="project" value="UniProtKB-KW"/>
</dbReference>
<evidence type="ECO:0000259" key="6">
    <source>
        <dbReference type="PROSITE" id="PS51352"/>
    </source>
</evidence>
<dbReference type="Pfam" id="PF01323">
    <property type="entry name" value="DSBA"/>
    <property type="match status" value="1"/>
</dbReference>
<evidence type="ECO:0000256" key="1">
    <source>
        <dbReference type="ARBA" id="ARBA00022729"/>
    </source>
</evidence>
<gene>
    <name evidence="7" type="ORF">D9R14_10660</name>
</gene>
<dbReference type="PROSITE" id="PS51352">
    <property type="entry name" value="THIOREDOXIN_2"/>
    <property type="match status" value="1"/>
</dbReference>
<dbReference type="InterPro" id="IPR036249">
    <property type="entry name" value="Thioredoxin-like_sf"/>
</dbReference>
<dbReference type="Pfam" id="PF18312">
    <property type="entry name" value="ScsC_N"/>
    <property type="match status" value="1"/>
</dbReference>
<reference evidence="7 8" key="1">
    <citation type="submission" date="2018-10" db="EMBL/GenBank/DDBJ databases">
        <title>Xanthobacter tagetidis genome sequencing and assembly.</title>
        <authorList>
            <person name="Maclea K.S."/>
            <person name="Goen A.E."/>
            <person name="Fatima S.A."/>
        </authorList>
    </citation>
    <scope>NUCLEOTIDE SEQUENCE [LARGE SCALE GENOMIC DNA]</scope>
    <source>
        <strain evidence="7 8">ATCC 700314</strain>
    </source>
</reference>
<dbReference type="SUPFAM" id="SSF52833">
    <property type="entry name" value="Thioredoxin-like"/>
    <property type="match status" value="1"/>
</dbReference>
<feature type="signal peptide" evidence="5">
    <location>
        <begin position="1"/>
        <end position="23"/>
    </location>
</feature>
<protein>
    <submittedName>
        <fullName evidence="7">DsbA family protein</fullName>
    </submittedName>
</protein>
<dbReference type="PANTHER" id="PTHR13887">
    <property type="entry name" value="GLUTATHIONE S-TRANSFERASE KAPPA"/>
    <property type="match status" value="1"/>
</dbReference>
<keyword evidence="8" id="KW-1185">Reference proteome</keyword>
<evidence type="ECO:0000313" key="8">
    <source>
        <dbReference type="Proteomes" id="UP000269692"/>
    </source>
</evidence>
<dbReference type="InterPro" id="IPR013766">
    <property type="entry name" value="Thioredoxin_domain"/>
</dbReference>
<dbReference type="InterPro" id="IPR001853">
    <property type="entry name" value="DSBA-like_thioredoxin_dom"/>
</dbReference>
<keyword evidence="2" id="KW-0560">Oxidoreductase</keyword>
<dbReference type="InterPro" id="IPR041205">
    <property type="entry name" value="ScsC_N"/>
</dbReference>
<proteinExistence type="predicted"/>
<evidence type="ECO:0000256" key="3">
    <source>
        <dbReference type="ARBA" id="ARBA00023157"/>
    </source>
</evidence>
<comment type="caution">
    <text evidence="7">The sequence shown here is derived from an EMBL/GenBank/DDBJ whole genome shotgun (WGS) entry which is preliminary data.</text>
</comment>
<accession>A0A3L7AG27</accession>
<evidence type="ECO:0000256" key="5">
    <source>
        <dbReference type="SAM" id="SignalP"/>
    </source>
</evidence>
<evidence type="ECO:0000256" key="2">
    <source>
        <dbReference type="ARBA" id="ARBA00023002"/>
    </source>
</evidence>
<dbReference type="RefSeq" id="WP_121623303.1">
    <property type="nucleotide sequence ID" value="NZ_JACIIW010000005.1"/>
</dbReference>
<name>A0A3L7AG27_9HYPH</name>
<keyword evidence="1 5" id="KW-0732">Signal</keyword>
<feature type="chain" id="PRO_5018156876" evidence="5">
    <location>
        <begin position="24"/>
        <end position="266"/>
    </location>
</feature>
<keyword evidence="4" id="KW-0676">Redox-active center</keyword>
<evidence type="ECO:0000313" key="7">
    <source>
        <dbReference type="EMBL" id="RLP78710.1"/>
    </source>
</evidence>
<dbReference type="AlphaFoldDB" id="A0A3L7AG27"/>
<sequence>MTMPLRSLLFALAVCCAAWPATARAEPAEKERARVEAIVKEYLARHPEVVEGVVKDYLTRNPQVLQDAIEALLRSRRQATAEKAPAIRANAAALFASPHQVTLGNPEGDVTVVEFMDYNCGYCKRALADMVALIGEDPGIRFVLKELPVLGPTSTEAARVAVAVRMQDPSGAKYLAFHRALMAERGVSRERALAAATAAGLEPARIERDMASAEVDATLTESRRLAAALGIAGTPAYVVGNAVVPGAIGLAALKDRIRAARAEAGR</sequence>
<feature type="domain" description="Thioredoxin" evidence="6">
    <location>
        <begin position="78"/>
        <end position="262"/>
    </location>
</feature>